<dbReference type="PANTHER" id="PTHR36617">
    <property type="entry name" value="PROTEIN, PUTATIVE-RELATED"/>
    <property type="match status" value="1"/>
</dbReference>
<sequence>MVEDDDSIPDHKHCGFLSAVLAINPPQTLDSGTRCHIFGDGSEVGFRSENDVILSPVDSKAKTSTGDSGNAVGGRGRGELGWAVVLVDVYLPIELWSGWQFPRSASTAGALFRHLSLKCPSQSKDCKVSLPSNIEELARGANGGKISKKTCFVEETVLVKRRGLTLLKSTLSSLPIYFMSLFVISCKVSLRVEKIQMDFLGVGGKESSKAGLILFAYENDLFWKQVVVGKYGEEERVGDGKRVRFWKDRWCGEEPLVVTFPELLSIATNKEAWVDQLWE</sequence>
<dbReference type="AlphaFoldDB" id="A0A438CWH0"/>
<dbReference type="EMBL" id="QGNW01001948">
    <property type="protein sequence ID" value="RVW27557.1"/>
    <property type="molecule type" value="Genomic_DNA"/>
</dbReference>
<accession>A0A438CWH0</accession>
<name>A0A438CWH0_VITVI</name>
<comment type="caution">
    <text evidence="1">The sequence shown here is derived from an EMBL/GenBank/DDBJ whole genome shotgun (WGS) entry which is preliminary data.</text>
</comment>
<evidence type="ECO:0000313" key="1">
    <source>
        <dbReference type="EMBL" id="RVW27557.1"/>
    </source>
</evidence>
<dbReference type="PANTHER" id="PTHR36617:SF15">
    <property type="entry name" value="REVERSE TRANSCRIPTASE ZINC-BINDING DOMAIN-CONTAINING PROTEIN"/>
    <property type="match status" value="1"/>
</dbReference>
<gene>
    <name evidence="1" type="primary">VvCHDh000977_2</name>
    <name evidence="1" type="ORF">CK203_097508</name>
</gene>
<dbReference type="Proteomes" id="UP000288805">
    <property type="component" value="Unassembled WGS sequence"/>
</dbReference>
<evidence type="ECO:0000313" key="2">
    <source>
        <dbReference type="Proteomes" id="UP000288805"/>
    </source>
</evidence>
<organism evidence="1 2">
    <name type="scientific">Vitis vinifera</name>
    <name type="common">Grape</name>
    <dbReference type="NCBI Taxonomy" id="29760"/>
    <lineage>
        <taxon>Eukaryota</taxon>
        <taxon>Viridiplantae</taxon>
        <taxon>Streptophyta</taxon>
        <taxon>Embryophyta</taxon>
        <taxon>Tracheophyta</taxon>
        <taxon>Spermatophyta</taxon>
        <taxon>Magnoliopsida</taxon>
        <taxon>eudicotyledons</taxon>
        <taxon>Gunneridae</taxon>
        <taxon>Pentapetalae</taxon>
        <taxon>rosids</taxon>
        <taxon>Vitales</taxon>
        <taxon>Vitaceae</taxon>
        <taxon>Viteae</taxon>
        <taxon>Vitis</taxon>
    </lineage>
</organism>
<proteinExistence type="predicted"/>
<reference evidence="1 2" key="1">
    <citation type="journal article" date="2018" name="PLoS Genet.">
        <title>Population sequencing reveals clonal diversity and ancestral inbreeding in the grapevine cultivar Chardonnay.</title>
        <authorList>
            <person name="Roach M.J."/>
            <person name="Johnson D.L."/>
            <person name="Bohlmann J."/>
            <person name="van Vuuren H.J."/>
            <person name="Jones S.J."/>
            <person name="Pretorius I.S."/>
            <person name="Schmidt S.A."/>
            <person name="Borneman A.R."/>
        </authorList>
    </citation>
    <scope>NUCLEOTIDE SEQUENCE [LARGE SCALE GENOMIC DNA]</scope>
    <source>
        <strain evidence="2">cv. Chardonnay</strain>
        <tissue evidence="1">Leaf</tissue>
    </source>
</reference>
<protein>
    <submittedName>
        <fullName evidence="1">F-box protein</fullName>
    </submittedName>
</protein>